<gene>
    <name evidence="8" type="ORF">CKO21_10545</name>
</gene>
<evidence type="ECO:0000313" key="9">
    <source>
        <dbReference type="Proteomes" id="UP000778970"/>
    </source>
</evidence>
<evidence type="ECO:0000256" key="1">
    <source>
        <dbReference type="ARBA" id="ARBA00022722"/>
    </source>
</evidence>
<evidence type="ECO:0000313" key="8">
    <source>
        <dbReference type="EMBL" id="MBK1697680.1"/>
    </source>
</evidence>
<dbReference type="Gene3D" id="3.60.15.10">
    <property type="entry name" value="Ribonuclease Z/Hydroxyacylglutathione hydrolase-like"/>
    <property type="match status" value="1"/>
</dbReference>
<dbReference type="Pfam" id="PF00753">
    <property type="entry name" value="Lactamase_B"/>
    <property type="match status" value="1"/>
</dbReference>
<dbReference type="Proteomes" id="UP000778970">
    <property type="component" value="Unassembled WGS sequence"/>
</dbReference>
<dbReference type="InterPro" id="IPR036866">
    <property type="entry name" value="RibonucZ/Hydroxyglut_hydro"/>
</dbReference>
<dbReference type="Pfam" id="PF22505">
    <property type="entry name" value="RNase_J_b_CASP"/>
    <property type="match status" value="1"/>
</dbReference>
<reference evidence="8" key="1">
    <citation type="submission" date="2017-08" db="EMBL/GenBank/DDBJ databases">
        <authorList>
            <person name="Imhoff J.F."/>
            <person name="Rahn T."/>
            <person name="Kuenzel S."/>
            <person name="Neulinger S.C."/>
        </authorList>
    </citation>
    <scope>NUCLEOTIDE SEQUENCE</scope>
    <source>
        <strain evidence="8">DSM 9154</strain>
    </source>
</reference>
<evidence type="ECO:0000256" key="2">
    <source>
        <dbReference type="ARBA" id="ARBA00022723"/>
    </source>
</evidence>
<evidence type="ECO:0000256" key="6">
    <source>
        <dbReference type="ARBA" id="ARBA00022884"/>
    </source>
</evidence>
<organism evidence="8 9">
    <name type="scientific">Rhodovibrio salinarum</name>
    <dbReference type="NCBI Taxonomy" id="1087"/>
    <lineage>
        <taxon>Bacteria</taxon>
        <taxon>Pseudomonadati</taxon>
        <taxon>Pseudomonadota</taxon>
        <taxon>Alphaproteobacteria</taxon>
        <taxon>Rhodospirillales</taxon>
        <taxon>Rhodovibrionaceae</taxon>
        <taxon>Rhodovibrio</taxon>
    </lineage>
</organism>
<evidence type="ECO:0000256" key="5">
    <source>
        <dbReference type="ARBA" id="ARBA00022839"/>
    </source>
</evidence>
<sequence>MDAESAPGADELLFCPLGGTGEVGLNLYLYGHAGQWMMVDCGISFADETTPGVDLLLPDVRWIAERKDSLAGIVITHAHEDHVGAVPYLWRRLGAPVYGTPFTCSVLRRKLAEHGLEDEVPVHEIPVGGQTTVGPFDLEFITITHSILEPSSILIRTPMGNLLHTGDWKLDPAPLVGANFDQKRLERLKDDNILALIGDSTNAMAPGHSGSEVDVRTALKELVGSLDNRVVMTCFATNVARLQTAAEVAIATGRSLCLVGRSMHNMVRAAQECGYLQDLPDMVAERDLDSLPRDHVMLLMTGSQGESRSALARTAREEHPNVVLEAGDHVIFSSRVIPGNEKAIHSLQNRLVQRGIEVLTEEDHFVHVSGHPCRDELTQMYQWVRPKIAVPMHGEPRHLLAHARLADSLQVPHSIVPSDGSMIRLAPGNVPEIIDHVPVGRMALDGTKILPTDSGSIRERRKMGFAGVAVLTLVVDADGQLEDDPQLSAFGLFGEEEADDDAIDAAIDAVEAAVQKLRPADRRRDEIVQETARLALRRFLQRETGRKPHTEVHLVRLE</sequence>
<dbReference type="GO" id="GO:0046872">
    <property type="term" value="F:metal ion binding"/>
    <property type="evidence" value="ECO:0007669"/>
    <property type="project" value="UniProtKB-KW"/>
</dbReference>
<dbReference type="Pfam" id="PF07521">
    <property type="entry name" value="RMMBL"/>
    <property type="match status" value="1"/>
</dbReference>
<keyword evidence="2" id="KW-0479">Metal-binding</keyword>
<dbReference type="PANTHER" id="PTHR43694:SF1">
    <property type="entry name" value="RIBONUCLEASE J"/>
    <property type="match status" value="1"/>
</dbReference>
<name>A0A934QJN5_9PROT</name>
<evidence type="ECO:0000259" key="7">
    <source>
        <dbReference type="SMART" id="SM00849"/>
    </source>
</evidence>
<dbReference type="AlphaFoldDB" id="A0A934QJN5"/>
<dbReference type="InterPro" id="IPR041636">
    <property type="entry name" value="RNase_J_C"/>
</dbReference>
<keyword evidence="6" id="KW-0694">RNA-binding</keyword>
<feature type="domain" description="Metallo-beta-lactamase" evidence="7">
    <location>
        <begin position="24"/>
        <end position="208"/>
    </location>
</feature>
<dbReference type="InterPro" id="IPR011108">
    <property type="entry name" value="RMMBL"/>
</dbReference>
<keyword evidence="9" id="KW-1185">Reference proteome</keyword>
<dbReference type="SMART" id="SM00849">
    <property type="entry name" value="Lactamase_B"/>
    <property type="match status" value="1"/>
</dbReference>
<evidence type="ECO:0000256" key="4">
    <source>
        <dbReference type="ARBA" id="ARBA00022833"/>
    </source>
</evidence>
<dbReference type="Gene3D" id="3.10.20.580">
    <property type="match status" value="1"/>
</dbReference>
<dbReference type="InterPro" id="IPR001279">
    <property type="entry name" value="Metallo-B-lactamas"/>
</dbReference>
<dbReference type="GO" id="GO:0003723">
    <property type="term" value="F:RNA binding"/>
    <property type="evidence" value="ECO:0007669"/>
    <property type="project" value="UniProtKB-KW"/>
</dbReference>
<reference evidence="8" key="2">
    <citation type="journal article" date="2020" name="Microorganisms">
        <title>Osmotic Adaptation and Compatible Solute Biosynthesis of Phototrophic Bacteria as Revealed from Genome Analyses.</title>
        <authorList>
            <person name="Imhoff J.F."/>
            <person name="Rahn T."/>
            <person name="Kunzel S."/>
            <person name="Keller A."/>
            <person name="Neulinger S.C."/>
        </authorList>
    </citation>
    <scope>NUCLEOTIDE SEQUENCE</scope>
    <source>
        <strain evidence="8">DSM 9154</strain>
    </source>
</reference>
<dbReference type="CDD" id="cd07714">
    <property type="entry name" value="RNaseJ_MBL-fold"/>
    <property type="match status" value="1"/>
</dbReference>
<dbReference type="PANTHER" id="PTHR43694">
    <property type="entry name" value="RIBONUCLEASE J"/>
    <property type="match status" value="1"/>
</dbReference>
<dbReference type="GO" id="GO:0004527">
    <property type="term" value="F:exonuclease activity"/>
    <property type="evidence" value="ECO:0007669"/>
    <property type="project" value="UniProtKB-KW"/>
</dbReference>
<dbReference type="InterPro" id="IPR042173">
    <property type="entry name" value="RNase_J_2"/>
</dbReference>
<dbReference type="Pfam" id="PF17770">
    <property type="entry name" value="RNase_J_C"/>
    <property type="match status" value="1"/>
</dbReference>
<keyword evidence="1" id="KW-0540">Nuclease</keyword>
<evidence type="ECO:0000256" key="3">
    <source>
        <dbReference type="ARBA" id="ARBA00022801"/>
    </source>
</evidence>
<proteinExistence type="predicted"/>
<protein>
    <submittedName>
        <fullName evidence="8">Ribonuclease J</fullName>
    </submittedName>
</protein>
<dbReference type="Gene3D" id="3.40.50.10710">
    <property type="entry name" value="Metallo-hydrolase/oxidoreductase"/>
    <property type="match status" value="1"/>
</dbReference>
<comment type="caution">
    <text evidence="8">The sequence shown here is derived from an EMBL/GenBank/DDBJ whole genome shotgun (WGS) entry which is preliminary data.</text>
</comment>
<keyword evidence="3" id="KW-0378">Hydrolase</keyword>
<dbReference type="EMBL" id="NRRE01000026">
    <property type="protein sequence ID" value="MBK1697680.1"/>
    <property type="molecule type" value="Genomic_DNA"/>
</dbReference>
<dbReference type="RefSeq" id="WP_027289091.1">
    <property type="nucleotide sequence ID" value="NZ_NRRE01000026.1"/>
</dbReference>
<keyword evidence="4" id="KW-0862">Zinc</keyword>
<keyword evidence="5" id="KW-0269">Exonuclease</keyword>
<dbReference type="InterPro" id="IPR055132">
    <property type="entry name" value="RNase_J_b_CASP"/>
</dbReference>
<dbReference type="SUPFAM" id="SSF56281">
    <property type="entry name" value="Metallo-hydrolase/oxidoreductase"/>
    <property type="match status" value="1"/>
</dbReference>
<accession>A0A934QJN5</accession>